<dbReference type="GO" id="GO:0034440">
    <property type="term" value="P:lipid oxidation"/>
    <property type="evidence" value="ECO:0007669"/>
    <property type="project" value="InterPro"/>
</dbReference>
<dbReference type="InterPro" id="IPR027433">
    <property type="entry name" value="Lipoxygenase_dom_3"/>
</dbReference>
<dbReference type="GO" id="GO:0046872">
    <property type="term" value="F:metal ion binding"/>
    <property type="evidence" value="ECO:0007669"/>
    <property type="project" value="UniProtKB-KW"/>
</dbReference>
<comment type="caution">
    <text evidence="5">The sequence shown here is derived from an EMBL/GenBank/DDBJ whole genome shotgun (WGS) entry which is preliminary data.</text>
</comment>
<sequence>MFQVLGVNPIEGFDMIKAAYTRKRKEAERRGDEATAARLEKAYDKVMMAQLSNRKKGVTFGSFKAYLPSQTPPGLKDLRWEDLLSIRGNGKGERKPYDRIYDYAPYNDLGNLDKDSDLARLVLAVLHFNHLPVAFTGIRTDPCSESRIEKPHPVYIPRDETFEEITATLSSSDISFKCFFDIDKLYSDGVLLKDEEHNDEAENMFLSKIMKQVLSVGEKLLKYEIPAIIKRDRFAWLRDNEFSRQALVGVNPVNIEILKEFPILSKLDHVVYGPPELAITKELIEQELNGMSVEEVFIPICL</sequence>
<reference evidence="5 6" key="1">
    <citation type="journal article" date="2024" name="Plant J.">
        <title>Genome sequences and population genomics reveal climatic adaptation and genomic divergence between two closely related sweetgum species.</title>
        <authorList>
            <person name="Xu W.Q."/>
            <person name="Ren C.Q."/>
            <person name="Zhang X.Y."/>
            <person name="Comes H.P."/>
            <person name="Liu X.H."/>
            <person name="Li Y.G."/>
            <person name="Kettle C.J."/>
            <person name="Jalonen R."/>
            <person name="Gaisberger H."/>
            <person name="Ma Y.Z."/>
            <person name="Qiu Y.X."/>
        </authorList>
    </citation>
    <scope>NUCLEOTIDE SEQUENCE [LARGE SCALE GENOMIC DNA]</scope>
    <source>
        <strain evidence="5">Hangzhou</strain>
    </source>
</reference>
<name>A0AAP0N6L5_LIQFO</name>
<dbReference type="InterPro" id="IPR013819">
    <property type="entry name" value="LipOase_C"/>
</dbReference>
<evidence type="ECO:0000256" key="3">
    <source>
        <dbReference type="ARBA" id="ARBA00023002"/>
    </source>
</evidence>
<accession>A0AAP0N6L5</accession>
<dbReference type="Gene3D" id="3.10.450.60">
    <property type="match status" value="1"/>
</dbReference>
<dbReference type="GO" id="GO:0016702">
    <property type="term" value="F:oxidoreductase activity, acting on single donors with incorporation of molecular oxygen, incorporation of two atoms of oxygen"/>
    <property type="evidence" value="ECO:0007669"/>
    <property type="project" value="InterPro"/>
</dbReference>
<keyword evidence="6" id="KW-1185">Reference proteome</keyword>
<dbReference type="InterPro" id="IPR001246">
    <property type="entry name" value="LipOase_plant"/>
</dbReference>
<keyword evidence="1" id="KW-0479">Metal-binding</keyword>
<dbReference type="PRINTS" id="PR00468">
    <property type="entry name" value="PLTLPOXGNASE"/>
</dbReference>
<feature type="domain" description="Lipoxygenase" evidence="4">
    <location>
        <begin position="65"/>
        <end position="302"/>
    </location>
</feature>
<evidence type="ECO:0000313" key="5">
    <source>
        <dbReference type="EMBL" id="KAK9266602.1"/>
    </source>
</evidence>
<dbReference type="InterPro" id="IPR036226">
    <property type="entry name" value="LipOase_C_sf"/>
</dbReference>
<evidence type="ECO:0000313" key="6">
    <source>
        <dbReference type="Proteomes" id="UP001415857"/>
    </source>
</evidence>
<protein>
    <recommendedName>
        <fullName evidence="4">Lipoxygenase domain-containing protein</fullName>
    </recommendedName>
</protein>
<dbReference type="PANTHER" id="PTHR11771">
    <property type="entry name" value="LIPOXYGENASE"/>
    <property type="match status" value="1"/>
</dbReference>
<dbReference type="Gene3D" id="4.10.372.10">
    <property type="entry name" value="Lipoxygenase-1, Domain 3"/>
    <property type="match status" value="1"/>
</dbReference>
<dbReference type="Pfam" id="PF00305">
    <property type="entry name" value="Lipoxygenase"/>
    <property type="match status" value="1"/>
</dbReference>
<organism evidence="5 6">
    <name type="scientific">Liquidambar formosana</name>
    <name type="common">Formosan gum</name>
    <dbReference type="NCBI Taxonomy" id="63359"/>
    <lineage>
        <taxon>Eukaryota</taxon>
        <taxon>Viridiplantae</taxon>
        <taxon>Streptophyta</taxon>
        <taxon>Embryophyta</taxon>
        <taxon>Tracheophyta</taxon>
        <taxon>Spermatophyta</taxon>
        <taxon>Magnoliopsida</taxon>
        <taxon>eudicotyledons</taxon>
        <taxon>Gunneridae</taxon>
        <taxon>Pentapetalae</taxon>
        <taxon>Saxifragales</taxon>
        <taxon>Altingiaceae</taxon>
        <taxon>Liquidambar</taxon>
    </lineage>
</organism>
<dbReference type="InterPro" id="IPR000907">
    <property type="entry name" value="LipOase"/>
</dbReference>
<dbReference type="Gene3D" id="4.10.375.10">
    <property type="entry name" value="Lipoxygenase-1, Domain 2"/>
    <property type="match status" value="1"/>
</dbReference>
<dbReference type="EMBL" id="JBBPBK010000097">
    <property type="protein sequence ID" value="KAK9266602.1"/>
    <property type="molecule type" value="Genomic_DNA"/>
</dbReference>
<evidence type="ECO:0000259" key="4">
    <source>
        <dbReference type="PROSITE" id="PS51393"/>
    </source>
</evidence>
<evidence type="ECO:0000256" key="2">
    <source>
        <dbReference type="ARBA" id="ARBA00022964"/>
    </source>
</evidence>
<evidence type="ECO:0000256" key="1">
    <source>
        <dbReference type="ARBA" id="ARBA00022723"/>
    </source>
</evidence>
<keyword evidence="3" id="KW-0560">Oxidoreductase</keyword>
<proteinExistence type="predicted"/>
<dbReference type="AlphaFoldDB" id="A0AAP0N6L5"/>
<dbReference type="Proteomes" id="UP001415857">
    <property type="component" value="Unassembled WGS sequence"/>
</dbReference>
<dbReference type="SUPFAM" id="SSF48484">
    <property type="entry name" value="Lipoxigenase"/>
    <property type="match status" value="1"/>
</dbReference>
<gene>
    <name evidence="5" type="ORF">L1049_027297</name>
</gene>
<keyword evidence="2" id="KW-0223">Dioxygenase</keyword>
<dbReference type="PROSITE" id="PS51393">
    <property type="entry name" value="LIPOXYGENASE_3"/>
    <property type="match status" value="1"/>
</dbReference>